<protein>
    <submittedName>
        <fullName evidence="3">Uncharacterized protein</fullName>
    </submittedName>
</protein>
<dbReference type="EMBL" id="CP019607">
    <property type="protein sequence ID" value="AQP51041.1"/>
    <property type="molecule type" value="Genomic_DNA"/>
</dbReference>
<dbReference type="AlphaFoldDB" id="A0A1Q2CYC2"/>
<accession>A0A1Q2CYC2</accession>
<name>A0A1Q2CYC2_9ACTN</name>
<dbReference type="STRING" id="399497.BW733_09590"/>
<evidence type="ECO:0000313" key="3">
    <source>
        <dbReference type="EMBL" id="AQP51041.1"/>
    </source>
</evidence>
<dbReference type="Proteomes" id="UP000188235">
    <property type="component" value="Chromosome"/>
</dbReference>
<dbReference type="KEGG" id="tfa:BW733_09590"/>
<feature type="signal peptide" evidence="2">
    <location>
        <begin position="1"/>
        <end position="22"/>
    </location>
</feature>
<evidence type="ECO:0000313" key="4">
    <source>
        <dbReference type="Proteomes" id="UP000188235"/>
    </source>
</evidence>
<proteinExistence type="predicted"/>
<organism evidence="3 4">
    <name type="scientific">Tessaracoccus flavescens</name>
    <dbReference type="NCBI Taxonomy" id="399497"/>
    <lineage>
        <taxon>Bacteria</taxon>
        <taxon>Bacillati</taxon>
        <taxon>Actinomycetota</taxon>
        <taxon>Actinomycetes</taxon>
        <taxon>Propionibacteriales</taxon>
        <taxon>Propionibacteriaceae</taxon>
        <taxon>Tessaracoccus</taxon>
    </lineage>
</organism>
<feature type="region of interest" description="Disordered" evidence="1">
    <location>
        <begin position="26"/>
        <end position="49"/>
    </location>
</feature>
<reference evidence="3 4" key="1">
    <citation type="journal article" date="2008" name="Int. J. Syst. Evol. Microbiol.">
        <title>Tessaracoccus flavescens sp. nov., isolated from marine sediment.</title>
        <authorList>
            <person name="Lee D.W."/>
            <person name="Lee S.D."/>
        </authorList>
    </citation>
    <scope>NUCLEOTIDE SEQUENCE [LARGE SCALE GENOMIC DNA]</scope>
    <source>
        <strain evidence="3 4">SST-39T</strain>
    </source>
</reference>
<gene>
    <name evidence="3" type="ORF">BW733_09590</name>
</gene>
<keyword evidence="4" id="KW-1185">Reference proteome</keyword>
<dbReference type="RefSeq" id="WP_077349974.1">
    <property type="nucleotide sequence ID" value="NZ_CP019607.1"/>
</dbReference>
<evidence type="ECO:0000256" key="2">
    <source>
        <dbReference type="SAM" id="SignalP"/>
    </source>
</evidence>
<evidence type="ECO:0000256" key="1">
    <source>
        <dbReference type="SAM" id="MobiDB-lite"/>
    </source>
</evidence>
<sequence>MFTRLGAAALSAVALITFSACSGEPEAGRCPTAPAPADSNETFDGEVTSDSIKVGPQDVVVPKGITLPETTIVSDSQDLMVMMIDEDPAAVIEAVTDSAAAAGYEKCEQPSPETYLWVGQGNAVSLLAVPGAQQLVWGPESMAGVLARTPA</sequence>
<keyword evidence="2" id="KW-0732">Signal</keyword>
<dbReference type="OrthoDB" id="3730487at2"/>
<dbReference type="PROSITE" id="PS51257">
    <property type="entry name" value="PROKAR_LIPOPROTEIN"/>
    <property type="match status" value="1"/>
</dbReference>
<feature type="chain" id="PRO_5039039218" evidence="2">
    <location>
        <begin position="23"/>
        <end position="151"/>
    </location>
</feature>